<feature type="compositionally biased region" description="Basic and acidic residues" evidence="1">
    <location>
        <begin position="15"/>
        <end position="35"/>
    </location>
</feature>
<gene>
    <name evidence="2" type="ORF">SMN809_LOCUS24733</name>
</gene>
<reference evidence="2" key="1">
    <citation type="submission" date="2021-02" db="EMBL/GenBank/DDBJ databases">
        <authorList>
            <person name="Nowell W R."/>
        </authorList>
    </citation>
    <scope>NUCLEOTIDE SEQUENCE</scope>
</reference>
<dbReference type="AlphaFoldDB" id="A0A8S2T467"/>
<feature type="region of interest" description="Disordered" evidence="1">
    <location>
        <begin position="1"/>
        <end position="47"/>
    </location>
</feature>
<accession>A0A8S2T467</accession>
<proteinExistence type="predicted"/>
<protein>
    <submittedName>
        <fullName evidence="2">Uncharacterized protein</fullName>
    </submittedName>
</protein>
<evidence type="ECO:0000313" key="2">
    <source>
        <dbReference type="EMBL" id="CAF4268580.1"/>
    </source>
</evidence>
<sequence length="47" mass="5452">MDDQVDDNTMNSNRINDDNQGHDGRRNRTMRDGKPNFRLLIPSRHAG</sequence>
<name>A0A8S2T467_9BILA</name>
<evidence type="ECO:0000256" key="1">
    <source>
        <dbReference type="SAM" id="MobiDB-lite"/>
    </source>
</evidence>
<comment type="caution">
    <text evidence="2">The sequence shown here is derived from an EMBL/GenBank/DDBJ whole genome shotgun (WGS) entry which is preliminary data.</text>
</comment>
<evidence type="ECO:0000313" key="3">
    <source>
        <dbReference type="Proteomes" id="UP000676336"/>
    </source>
</evidence>
<dbReference type="EMBL" id="CAJOBI010030196">
    <property type="protein sequence ID" value="CAF4268580.1"/>
    <property type="molecule type" value="Genomic_DNA"/>
</dbReference>
<feature type="non-terminal residue" evidence="2">
    <location>
        <position position="47"/>
    </location>
</feature>
<dbReference type="Proteomes" id="UP000676336">
    <property type="component" value="Unassembled WGS sequence"/>
</dbReference>
<organism evidence="2 3">
    <name type="scientific">Rotaria magnacalcarata</name>
    <dbReference type="NCBI Taxonomy" id="392030"/>
    <lineage>
        <taxon>Eukaryota</taxon>
        <taxon>Metazoa</taxon>
        <taxon>Spiralia</taxon>
        <taxon>Gnathifera</taxon>
        <taxon>Rotifera</taxon>
        <taxon>Eurotatoria</taxon>
        <taxon>Bdelloidea</taxon>
        <taxon>Philodinida</taxon>
        <taxon>Philodinidae</taxon>
        <taxon>Rotaria</taxon>
    </lineage>
</organism>